<evidence type="ECO:0000256" key="3">
    <source>
        <dbReference type="ARBA" id="ARBA00022475"/>
    </source>
</evidence>
<keyword evidence="6 7" id="KW-0472">Membrane</keyword>
<dbReference type="InterPro" id="IPR035906">
    <property type="entry name" value="MetI-like_sf"/>
</dbReference>
<reference evidence="10 11" key="1">
    <citation type="submission" date="2021-03" db="EMBL/GenBank/DDBJ databases">
        <title>Sequencing the genomes of 1000 actinobacteria strains.</title>
        <authorList>
            <person name="Klenk H.-P."/>
        </authorList>
    </citation>
    <scope>NUCLEOTIDE SEQUENCE [LARGE SCALE GENOMIC DNA]</scope>
    <source>
        <strain evidence="10 11">DSM 12936</strain>
    </source>
</reference>
<evidence type="ECO:0000256" key="6">
    <source>
        <dbReference type="ARBA" id="ARBA00023136"/>
    </source>
</evidence>
<organism evidence="10 11">
    <name type="scientific">Microlunatus capsulatus</name>
    <dbReference type="NCBI Taxonomy" id="99117"/>
    <lineage>
        <taxon>Bacteria</taxon>
        <taxon>Bacillati</taxon>
        <taxon>Actinomycetota</taxon>
        <taxon>Actinomycetes</taxon>
        <taxon>Propionibacteriales</taxon>
        <taxon>Propionibacteriaceae</taxon>
        <taxon>Microlunatus</taxon>
    </lineage>
</organism>
<keyword evidence="3" id="KW-1003">Cell membrane</keyword>
<keyword evidence="11" id="KW-1185">Reference proteome</keyword>
<evidence type="ECO:0000259" key="9">
    <source>
        <dbReference type="PROSITE" id="PS50928"/>
    </source>
</evidence>
<comment type="subcellular location">
    <subcellularLocation>
        <location evidence="1 7">Cell membrane</location>
        <topology evidence="1 7">Multi-pass membrane protein</topology>
    </subcellularLocation>
</comment>
<evidence type="ECO:0000256" key="8">
    <source>
        <dbReference type="SAM" id="MobiDB-lite"/>
    </source>
</evidence>
<dbReference type="InterPro" id="IPR000515">
    <property type="entry name" value="MetI-like"/>
</dbReference>
<feature type="transmembrane region" description="Helical" evidence="7">
    <location>
        <begin position="46"/>
        <end position="69"/>
    </location>
</feature>
<comment type="similarity">
    <text evidence="7">Belongs to the binding-protein-dependent transport system permease family.</text>
</comment>
<feature type="transmembrane region" description="Helical" evidence="7">
    <location>
        <begin position="142"/>
        <end position="164"/>
    </location>
</feature>
<evidence type="ECO:0000256" key="2">
    <source>
        <dbReference type="ARBA" id="ARBA00022448"/>
    </source>
</evidence>
<gene>
    <name evidence="10" type="ORF">JOF54_000449</name>
</gene>
<accession>A0ABS4Z496</accession>
<evidence type="ECO:0000313" key="10">
    <source>
        <dbReference type="EMBL" id="MBP2415527.1"/>
    </source>
</evidence>
<keyword evidence="10" id="KW-0762">Sugar transport</keyword>
<proteinExistence type="inferred from homology"/>
<dbReference type="PROSITE" id="PS50928">
    <property type="entry name" value="ABC_TM1"/>
    <property type="match status" value="1"/>
</dbReference>
<keyword evidence="5 7" id="KW-1133">Transmembrane helix</keyword>
<dbReference type="Gene3D" id="1.10.3720.10">
    <property type="entry name" value="MetI-like"/>
    <property type="match status" value="1"/>
</dbReference>
<dbReference type="PANTHER" id="PTHR43744">
    <property type="entry name" value="ABC TRANSPORTER PERMEASE PROTEIN MG189-RELATED-RELATED"/>
    <property type="match status" value="1"/>
</dbReference>
<feature type="region of interest" description="Disordered" evidence="8">
    <location>
        <begin position="16"/>
        <end position="38"/>
    </location>
</feature>
<feature type="transmembrane region" description="Helical" evidence="7">
    <location>
        <begin position="274"/>
        <end position="295"/>
    </location>
</feature>
<protein>
    <submittedName>
        <fullName evidence="10">Multiple sugar transport system permease protein</fullName>
    </submittedName>
</protein>
<sequence>MTTTRAELAIDAVQETEAAEHKASRTSKGGPSDSGGRGFRPSKIPLHILLIVFAVLMFIPFMWMVFSAFKPLDEIFLRPPVLLPKAWTIDGFRTAWEGAPFATAYFNSFYISASVTIITLLTCSMAAYAFARIRFTGSNALFGVFLATMMVPFQLTIIPLYIILGKLQWIDTHLALIVPAGLFNAFGVFLMRQYVRGIPIELEEAAAIDGAGRIRTFTTVILPLLKTPMTALGIFVFLGQWNDFFRPLIFLNSEDKFTIPMVVNYFKGAYSSDWTSLMAATTMAALPMLIIFIIAQKQIVEGIALSGSKT</sequence>
<keyword evidence="4 7" id="KW-0812">Transmembrane</keyword>
<feature type="transmembrane region" description="Helical" evidence="7">
    <location>
        <begin position="109"/>
        <end position="130"/>
    </location>
</feature>
<dbReference type="Proteomes" id="UP000758168">
    <property type="component" value="Unassembled WGS sequence"/>
</dbReference>
<feature type="domain" description="ABC transmembrane type-1" evidence="9">
    <location>
        <begin position="105"/>
        <end position="295"/>
    </location>
</feature>
<dbReference type="RefSeq" id="WP_210052604.1">
    <property type="nucleotide sequence ID" value="NZ_BAAAMH010000022.1"/>
</dbReference>
<dbReference type="EMBL" id="JAGIOB010000001">
    <property type="protein sequence ID" value="MBP2415527.1"/>
    <property type="molecule type" value="Genomic_DNA"/>
</dbReference>
<name>A0ABS4Z496_9ACTN</name>
<feature type="transmembrane region" description="Helical" evidence="7">
    <location>
        <begin position="176"/>
        <end position="195"/>
    </location>
</feature>
<keyword evidence="2 7" id="KW-0813">Transport</keyword>
<evidence type="ECO:0000256" key="1">
    <source>
        <dbReference type="ARBA" id="ARBA00004651"/>
    </source>
</evidence>
<dbReference type="Pfam" id="PF00528">
    <property type="entry name" value="BPD_transp_1"/>
    <property type="match status" value="1"/>
</dbReference>
<feature type="transmembrane region" description="Helical" evidence="7">
    <location>
        <begin position="216"/>
        <end position="238"/>
    </location>
</feature>
<evidence type="ECO:0000256" key="7">
    <source>
        <dbReference type="RuleBase" id="RU363032"/>
    </source>
</evidence>
<dbReference type="SUPFAM" id="SSF161098">
    <property type="entry name" value="MetI-like"/>
    <property type="match status" value="1"/>
</dbReference>
<evidence type="ECO:0000256" key="5">
    <source>
        <dbReference type="ARBA" id="ARBA00022989"/>
    </source>
</evidence>
<evidence type="ECO:0000313" key="11">
    <source>
        <dbReference type="Proteomes" id="UP000758168"/>
    </source>
</evidence>
<dbReference type="CDD" id="cd06261">
    <property type="entry name" value="TM_PBP2"/>
    <property type="match status" value="1"/>
</dbReference>
<evidence type="ECO:0000256" key="4">
    <source>
        <dbReference type="ARBA" id="ARBA00022692"/>
    </source>
</evidence>
<comment type="caution">
    <text evidence="10">The sequence shown here is derived from an EMBL/GenBank/DDBJ whole genome shotgun (WGS) entry which is preliminary data.</text>
</comment>
<dbReference type="PANTHER" id="PTHR43744:SF12">
    <property type="entry name" value="ABC TRANSPORTER PERMEASE PROTEIN MG189-RELATED"/>
    <property type="match status" value="1"/>
</dbReference>